<dbReference type="OrthoDB" id="2363873at2759"/>
<dbReference type="Pfam" id="PF03403">
    <property type="entry name" value="PAF-AH_p_II"/>
    <property type="match status" value="1"/>
</dbReference>
<evidence type="ECO:0000256" key="1">
    <source>
        <dbReference type="ARBA" id="ARBA00022801"/>
    </source>
</evidence>
<dbReference type="EMBL" id="KL648569">
    <property type="protein sequence ID" value="KEY68607.1"/>
    <property type="molecule type" value="Genomic_DNA"/>
</dbReference>
<comment type="similarity">
    <text evidence="4">Belongs to the serine esterase family.</text>
</comment>
<feature type="active site" description="Charge relay system" evidence="5">
    <location>
        <position position="394"/>
    </location>
</feature>
<keyword evidence="7" id="KW-0472">Membrane</keyword>
<keyword evidence="3 4" id="KW-0443">Lipid metabolism</keyword>
<dbReference type="PIRSF" id="PIRSF018169">
    <property type="entry name" value="PAF_acetylhydrolase"/>
    <property type="match status" value="1"/>
</dbReference>
<dbReference type="InterPro" id="IPR029058">
    <property type="entry name" value="AB_hydrolase_fold"/>
</dbReference>
<accession>A0A084ATH8</accession>
<dbReference type="PANTHER" id="PTHR10272">
    <property type="entry name" value="PLATELET-ACTIVATING FACTOR ACETYLHYDROLASE"/>
    <property type="match status" value="1"/>
</dbReference>
<dbReference type="EC" id="3.1.1.47" evidence="4"/>
<keyword evidence="2 4" id="KW-0442">Lipid degradation</keyword>
<reference evidence="8 9" key="1">
    <citation type="journal article" date="2014" name="BMC Genomics">
        <title>Comparative genome sequencing reveals chemotype-specific gene clusters in the toxigenic black mold Stachybotrys.</title>
        <authorList>
            <person name="Semeiks J."/>
            <person name="Borek D."/>
            <person name="Otwinowski Z."/>
            <person name="Grishin N.V."/>
        </authorList>
    </citation>
    <scope>NUCLEOTIDE SEQUENCE [LARGE SCALE GENOMIC DNA]</scope>
    <source>
        <strain evidence="9">CBS 109288 / IBT 7711</strain>
    </source>
</reference>
<dbReference type="Gene3D" id="3.40.50.1820">
    <property type="entry name" value="alpha/beta hydrolase"/>
    <property type="match status" value="1"/>
</dbReference>
<dbReference type="GO" id="GO:0003847">
    <property type="term" value="F:1-alkyl-2-acetylglycerophosphocholine esterase activity"/>
    <property type="evidence" value="ECO:0007669"/>
    <property type="project" value="UniProtKB-UniRule"/>
</dbReference>
<comment type="catalytic activity">
    <reaction evidence="4">
        <text>a 1-O-alkyl-2-acetyl-sn-glycero-3-phosphocholine + H2O = a 1-O-alkyl-sn-glycero-3-phosphocholine + acetate + H(+)</text>
        <dbReference type="Rhea" id="RHEA:17777"/>
        <dbReference type="ChEBI" id="CHEBI:15377"/>
        <dbReference type="ChEBI" id="CHEBI:15378"/>
        <dbReference type="ChEBI" id="CHEBI:30089"/>
        <dbReference type="ChEBI" id="CHEBI:30909"/>
        <dbReference type="ChEBI" id="CHEBI:36707"/>
        <dbReference type="EC" id="3.1.1.47"/>
    </reaction>
</comment>
<dbReference type="SUPFAM" id="SSF53474">
    <property type="entry name" value="alpha/beta-Hydrolases"/>
    <property type="match status" value="1"/>
</dbReference>
<dbReference type="Proteomes" id="UP000028045">
    <property type="component" value="Unassembled WGS sequence"/>
</dbReference>
<protein>
    <recommendedName>
        <fullName evidence="4">Putative phospholipase</fullName>
        <ecNumber evidence="4">3.1.1.47</ecNumber>
    </recommendedName>
</protein>
<feature type="transmembrane region" description="Helical" evidence="7">
    <location>
        <begin position="80"/>
        <end position="99"/>
    </location>
</feature>
<keyword evidence="9" id="KW-1185">Reference proteome</keyword>
<dbReference type="InterPro" id="IPR016715">
    <property type="entry name" value="PAF_acetylhydro_eukaryote"/>
</dbReference>
<sequence length="546" mass="59894">MPPGHDRDRDGDVYLRRLSDDAEDYYPSSDSGLEGFGPDAPLTGDRHAHTASAYSRRRSKWFNARRPSRRWLRDALRPRASWRYLLLVAVFLFALMSLISSEPLLISPLPPYTGPYAVGSIDVEMPLEKPIRVSDTLLRATGQPAFEVETVLFTIYYPIAPGVAGTGEPHYWIPKPVGLTAQGYARLAHLDNFITRPLITFALWSLAGGVTIPGETDAPLLDSDEHDGSWQRFPVMVFSHGMASSRTDYTNYLGELASRGRVVAAIEHRDGSSPGSLVRVKGQPDKQRLIMRESDLVSDPPADSAQYKQEALAFRDVEIFQTIKVLQDINDGRGAAVFASNPHNEGESLTAFADRLDFNHLTIGGHSFGATGALQALKTAPSQKVPAVGGIILDPGKSSGPLNANISVPVLVVHSNSWSKKHSLFYGRPHFDTVRDLVSAALDRSGASWFVTSLGTSHPSVTDAPLLEPMLLSWTTGATIDVKEGLKEYVRIAGDFFNHLEKGNATGVLAEAVTHPEYNKWVSDQRKVEFPADMAKYWEVHVSPVA</sequence>
<name>A0A084ATH8_STACB</name>
<organism evidence="8 9">
    <name type="scientific">Stachybotrys chartarum (strain CBS 109288 / IBT 7711)</name>
    <name type="common">Toxic black mold</name>
    <name type="synonym">Stilbospora chartarum</name>
    <dbReference type="NCBI Taxonomy" id="1280523"/>
    <lineage>
        <taxon>Eukaryota</taxon>
        <taxon>Fungi</taxon>
        <taxon>Dikarya</taxon>
        <taxon>Ascomycota</taxon>
        <taxon>Pezizomycotina</taxon>
        <taxon>Sordariomycetes</taxon>
        <taxon>Hypocreomycetidae</taxon>
        <taxon>Hypocreales</taxon>
        <taxon>Stachybotryaceae</taxon>
        <taxon>Stachybotrys</taxon>
    </lineage>
</organism>
<evidence type="ECO:0000256" key="5">
    <source>
        <dbReference type="PIRSR" id="PIRSR018169-1"/>
    </source>
</evidence>
<feature type="active site" description="Charge relay system" evidence="5">
    <location>
        <position position="458"/>
    </location>
</feature>
<dbReference type="GO" id="GO:0016042">
    <property type="term" value="P:lipid catabolic process"/>
    <property type="evidence" value="ECO:0007669"/>
    <property type="project" value="UniProtKB-KW"/>
</dbReference>
<keyword evidence="1 4" id="KW-0378">Hydrolase</keyword>
<evidence type="ECO:0000313" key="9">
    <source>
        <dbReference type="Proteomes" id="UP000028045"/>
    </source>
</evidence>
<proteinExistence type="inferred from homology"/>
<gene>
    <name evidence="8" type="ORF">S7711_10984</name>
</gene>
<evidence type="ECO:0000256" key="6">
    <source>
        <dbReference type="SAM" id="MobiDB-lite"/>
    </source>
</evidence>
<keyword evidence="7" id="KW-1133">Transmembrane helix</keyword>
<evidence type="ECO:0000256" key="3">
    <source>
        <dbReference type="ARBA" id="ARBA00023098"/>
    </source>
</evidence>
<evidence type="ECO:0000256" key="2">
    <source>
        <dbReference type="ARBA" id="ARBA00022963"/>
    </source>
</evidence>
<evidence type="ECO:0000256" key="4">
    <source>
        <dbReference type="PIRNR" id="PIRNR018169"/>
    </source>
</evidence>
<evidence type="ECO:0000313" key="8">
    <source>
        <dbReference type="EMBL" id="KEY68607.1"/>
    </source>
</evidence>
<feature type="region of interest" description="Disordered" evidence="6">
    <location>
        <begin position="22"/>
        <end position="44"/>
    </location>
</feature>
<evidence type="ECO:0000256" key="7">
    <source>
        <dbReference type="SAM" id="Phobius"/>
    </source>
</evidence>
<feature type="active site" description="Nucleophile" evidence="5">
    <location>
        <position position="367"/>
    </location>
</feature>
<dbReference type="HOGENOM" id="CLU_022501_3_0_1"/>
<keyword evidence="7" id="KW-0812">Transmembrane</keyword>
<dbReference type="PANTHER" id="PTHR10272:SF11">
    <property type="entry name" value="PHOSPHOLIPASE-RELATED"/>
    <property type="match status" value="1"/>
</dbReference>
<dbReference type="AlphaFoldDB" id="A0A084ATH8"/>